<gene>
    <name evidence="4" type="ORF">C1I95_17940</name>
</gene>
<dbReference type="GO" id="GO:1901137">
    <property type="term" value="P:carbohydrate derivative biosynthetic process"/>
    <property type="evidence" value="ECO:0007669"/>
    <property type="project" value="UniProtKB-ARBA"/>
</dbReference>
<evidence type="ECO:0000256" key="1">
    <source>
        <dbReference type="ARBA" id="ARBA00022676"/>
    </source>
</evidence>
<name>A0A2W2EHM2_9ACTN</name>
<evidence type="ECO:0000313" key="5">
    <source>
        <dbReference type="Proteomes" id="UP000248924"/>
    </source>
</evidence>
<dbReference type="SUPFAM" id="SSF53756">
    <property type="entry name" value="UDP-Glycosyltransferase/glycogen phosphorylase"/>
    <property type="match status" value="1"/>
</dbReference>
<dbReference type="AlphaFoldDB" id="A0A2W2EHM2"/>
<sequence>MRLLVGLHHLELGGSQLNALDLAVSVRDQGHEVAIFGNYRNEPGPVATLARQAGLPVIAVRHDAERLGRSRPVRPGLSRALTGAVRDFRADLVHAYEFSVALDAFYGPHLRLGTPVVTTVYGMAVPRWLPRYGGLVVGTAQLVAETAAFRPRPALIEPPVNTDVDDPAVVDGHPFRQRHGIGPDEIVIGVVSRLEPDMKAEGVLRAIGALRLLDDDRLRLVVTGGGPSQPDVAAEAERANAALGRPAVVLTGPMDDPRAAYAAADIALGMGGSALRAMAFGRPLVVLGIKGFSRTCAPETIDYFLRWGFYGIGDGDLDPAPLAAQIGELAGDRRLRAGRGDWGRQLVLGRFSLKAATQTLHEVYADALRHRPGPGTRLREGLRMAGHKATADLLTTTARQRIRRMLG</sequence>
<keyword evidence="2 4" id="KW-0808">Transferase</keyword>
<evidence type="ECO:0000259" key="3">
    <source>
        <dbReference type="Pfam" id="PF13439"/>
    </source>
</evidence>
<dbReference type="PANTHER" id="PTHR45947">
    <property type="entry name" value="SULFOQUINOVOSYL TRANSFERASE SQD2"/>
    <property type="match status" value="1"/>
</dbReference>
<evidence type="ECO:0000256" key="2">
    <source>
        <dbReference type="ARBA" id="ARBA00022679"/>
    </source>
</evidence>
<feature type="domain" description="Glycosyltransferase subfamily 4-like N-terminal" evidence="3">
    <location>
        <begin position="13"/>
        <end position="125"/>
    </location>
</feature>
<dbReference type="InterPro" id="IPR050194">
    <property type="entry name" value="Glycosyltransferase_grp1"/>
</dbReference>
<dbReference type="Pfam" id="PF13692">
    <property type="entry name" value="Glyco_trans_1_4"/>
    <property type="match status" value="1"/>
</dbReference>
<dbReference type="OrthoDB" id="3861448at2"/>
<dbReference type="RefSeq" id="WP_111214967.1">
    <property type="nucleotide sequence ID" value="NZ_POTY01000107.1"/>
</dbReference>
<keyword evidence="5" id="KW-1185">Reference proteome</keyword>
<proteinExistence type="predicted"/>
<dbReference type="GO" id="GO:0016758">
    <property type="term" value="F:hexosyltransferase activity"/>
    <property type="evidence" value="ECO:0007669"/>
    <property type="project" value="TreeGrafter"/>
</dbReference>
<comment type="caution">
    <text evidence="4">The sequence shown here is derived from an EMBL/GenBank/DDBJ whole genome shotgun (WGS) entry which is preliminary data.</text>
</comment>
<dbReference type="InterPro" id="IPR028098">
    <property type="entry name" value="Glyco_trans_4-like_N"/>
</dbReference>
<dbReference type="PANTHER" id="PTHR45947:SF3">
    <property type="entry name" value="SULFOQUINOVOSYL TRANSFERASE SQD2"/>
    <property type="match status" value="1"/>
</dbReference>
<dbReference type="Gene3D" id="3.40.50.2000">
    <property type="entry name" value="Glycogen Phosphorylase B"/>
    <property type="match status" value="2"/>
</dbReference>
<organism evidence="4 5">
    <name type="scientific">Micromonospora craterilacus</name>
    <dbReference type="NCBI Taxonomy" id="1655439"/>
    <lineage>
        <taxon>Bacteria</taxon>
        <taxon>Bacillati</taxon>
        <taxon>Actinomycetota</taxon>
        <taxon>Actinomycetes</taxon>
        <taxon>Micromonosporales</taxon>
        <taxon>Micromonosporaceae</taxon>
        <taxon>Micromonospora</taxon>
    </lineage>
</organism>
<evidence type="ECO:0000313" key="4">
    <source>
        <dbReference type="EMBL" id="PZG16325.1"/>
    </source>
</evidence>
<keyword evidence="1" id="KW-0328">Glycosyltransferase</keyword>
<dbReference type="EMBL" id="POTY01000107">
    <property type="protein sequence ID" value="PZG16325.1"/>
    <property type="molecule type" value="Genomic_DNA"/>
</dbReference>
<accession>A0A2W2EHM2</accession>
<dbReference type="Pfam" id="PF13439">
    <property type="entry name" value="Glyco_transf_4"/>
    <property type="match status" value="1"/>
</dbReference>
<reference evidence="4 5" key="1">
    <citation type="submission" date="2018-01" db="EMBL/GenBank/DDBJ databases">
        <title>Draft genome sequence of Jishengella sp. NA12.</title>
        <authorList>
            <person name="Sahin N."/>
            <person name="Ay H."/>
            <person name="Saygin H."/>
        </authorList>
    </citation>
    <scope>NUCLEOTIDE SEQUENCE [LARGE SCALE GENOMIC DNA]</scope>
    <source>
        <strain evidence="4 5">NA12</strain>
    </source>
</reference>
<dbReference type="Proteomes" id="UP000248924">
    <property type="component" value="Unassembled WGS sequence"/>
</dbReference>
<protein>
    <submittedName>
        <fullName evidence="4">Group 1 glycosyl transferase</fullName>
    </submittedName>
</protein>